<accession>A0A6J3CI37</accession>
<dbReference type="Pfam" id="PF00270">
    <property type="entry name" value="DEAD"/>
    <property type="match status" value="1"/>
</dbReference>
<evidence type="ECO:0000256" key="5">
    <source>
        <dbReference type="ARBA" id="ARBA00022490"/>
    </source>
</evidence>
<keyword evidence="8" id="KW-0547">Nucleotide-binding</keyword>
<keyword evidence="6" id="KW-0597">Phosphoprotein</keyword>
<evidence type="ECO:0000256" key="23">
    <source>
        <dbReference type="SAM" id="MobiDB-lite"/>
    </source>
</evidence>
<dbReference type="FunFam" id="1.10.10.1460:FF:000001">
    <property type="entry name" value="DNA replication regulator Sld2"/>
    <property type="match status" value="1"/>
</dbReference>
<dbReference type="GO" id="GO:0046872">
    <property type="term" value="F:metal ion binding"/>
    <property type="evidence" value="ECO:0007669"/>
    <property type="project" value="UniProtKB-KW"/>
</dbReference>
<feature type="domain" description="Helicase C-terminal" evidence="25">
    <location>
        <begin position="690"/>
        <end position="855"/>
    </location>
</feature>
<evidence type="ECO:0000313" key="26">
    <source>
        <dbReference type="Proteomes" id="UP000504639"/>
    </source>
</evidence>
<dbReference type="GO" id="GO:0016787">
    <property type="term" value="F:hydrolase activity"/>
    <property type="evidence" value="ECO:0007669"/>
    <property type="project" value="UniProtKB-KW"/>
</dbReference>
<evidence type="ECO:0000256" key="19">
    <source>
        <dbReference type="ARBA" id="ARBA00074290"/>
    </source>
</evidence>
<keyword evidence="5" id="KW-0963">Cytoplasm</keyword>
<dbReference type="AlphaFoldDB" id="A0A6J3CI37"/>
<dbReference type="RefSeq" id="XP_032037078.1">
    <property type="nucleotide sequence ID" value="XM_032181187.1"/>
</dbReference>
<dbReference type="GO" id="GO:0003677">
    <property type="term" value="F:DNA binding"/>
    <property type="evidence" value="ECO:0007669"/>
    <property type="project" value="UniProtKB-KW"/>
</dbReference>
<evidence type="ECO:0000256" key="16">
    <source>
        <dbReference type="ARBA" id="ARBA00034617"/>
    </source>
</evidence>
<evidence type="ECO:0000256" key="12">
    <source>
        <dbReference type="ARBA" id="ARBA00022840"/>
    </source>
</evidence>
<dbReference type="GeneID" id="116485695"/>
<dbReference type="InterPro" id="IPR011545">
    <property type="entry name" value="DEAD/DEAH_box_helicase_dom"/>
</dbReference>
<feature type="compositionally biased region" description="Pro residues" evidence="23">
    <location>
        <begin position="81"/>
        <end position="93"/>
    </location>
</feature>
<feature type="compositionally biased region" description="Acidic residues" evidence="23">
    <location>
        <begin position="1147"/>
        <end position="1163"/>
    </location>
</feature>
<keyword evidence="10 27" id="KW-0347">Helicase</keyword>
<evidence type="ECO:0000256" key="7">
    <source>
        <dbReference type="ARBA" id="ARBA00022723"/>
    </source>
</evidence>
<dbReference type="Pfam" id="PF11719">
    <property type="entry name" value="Drc1-Sld2"/>
    <property type="match status" value="1"/>
</dbReference>
<proteinExistence type="inferred from homology"/>
<dbReference type="InterPro" id="IPR021110">
    <property type="entry name" value="DNA_rep_checkpnt_protein"/>
</dbReference>
<evidence type="ECO:0000256" key="15">
    <source>
        <dbReference type="ARBA" id="ARBA00023242"/>
    </source>
</evidence>
<evidence type="ECO:0000256" key="20">
    <source>
        <dbReference type="ARBA" id="ARBA00076756"/>
    </source>
</evidence>
<feature type="compositionally biased region" description="Gly residues" evidence="23">
    <location>
        <begin position="208"/>
        <end position="223"/>
    </location>
</feature>
<evidence type="ECO:0000256" key="1">
    <source>
        <dbReference type="ARBA" id="ARBA00001947"/>
    </source>
</evidence>
<keyword evidence="11" id="KW-0862">Zinc</keyword>
<protein>
    <recommendedName>
        <fullName evidence="19">ATP-dependent DNA helicase Q4</fullName>
        <ecNumber evidence="17">5.6.2.4</ecNumber>
    </recommendedName>
    <alternativeName>
        <fullName evidence="20">DNA 3'-5' helicase RecQ4</fullName>
    </alternativeName>
    <alternativeName>
        <fullName evidence="21">DNA helicase, RecQ-like type 4</fullName>
    </alternativeName>
    <alternativeName>
        <fullName evidence="22">RecQ protein-like 4</fullName>
    </alternativeName>
</protein>
<evidence type="ECO:0000256" key="2">
    <source>
        <dbReference type="ARBA" id="ARBA00004123"/>
    </source>
</evidence>
<dbReference type="GO" id="GO:0005524">
    <property type="term" value="F:ATP binding"/>
    <property type="evidence" value="ECO:0007669"/>
    <property type="project" value="UniProtKB-KW"/>
</dbReference>
<dbReference type="GO" id="GO:0006260">
    <property type="term" value="P:DNA replication"/>
    <property type="evidence" value="ECO:0007669"/>
    <property type="project" value="InterPro"/>
</dbReference>
<feature type="domain" description="Helicase ATP-binding" evidence="24">
    <location>
        <begin position="486"/>
        <end position="668"/>
    </location>
</feature>
<dbReference type="GO" id="GO:0043138">
    <property type="term" value="F:3'-5' DNA helicase activity"/>
    <property type="evidence" value="ECO:0007669"/>
    <property type="project" value="UniProtKB-EC"/>
</dbReference>
<evidence type="ECO:0000256" key="18">
    <source>
        <dbReference type="ARBA" id="ARBA00049360"/>
    </source>
</evidence>
<evidence type="ECO:0000256" key="4">
    <source>
        <dbReference type="ARBA" id="ARBA00005446"/>
    </source>
</evidence>
<dbReference type="GO" id="GO:0000723">
    <property type="term" value="P:telomere maintenance"/>
    <property type="evidence" value="ECO:0007669"/>
    <property type="project" value="TreeGrafter"/>
</dbReference>
<feature type="compositionally biased region" description="Acidic residues" evidence="23">
    <location>
        <begin position="395"/>
        <end position="405"/>
    </location>
</feature>
<feature type="compositionally biased region" description="Gly residues" evidence="23">
    <location>
        <begin position="253"/>
        <end position="270"/>
    </location>
</feature>
<feature type="region of interest" description="Disordered" evidence="23">
    <location>
        <begin position="1139"/>
        <end position="1164"/>
    </location>
</feature>
<dbReference type="GO" id="GO:0005737">
    <property type="term" value="C:cytoplasm"/>
    <property type="evidence" value="ECO:0007669"/>
    <property type="project" value="UniProtKB-SubCell"/>
</dbReference>
<dbReference type="InterPro" id="IPR014001">
    <property type="entry name" value="Helicase_ATP-bd"/>
</dbReference>
<dbReference type="PROSITE" id="PS51192">
    <property type="entry name" value="HELICASE_ATP_BIND_1"/>
    <property type="match status" value="1"/>
</dbReference>
<dbReference type="PANTHER" id="PTHR13710">
    <property type="entry name" value="DNA HELICASE RECQ FAMILY MEMBER"/>
    <property type="match status" value="1"/>
</dbReference>
<evidence type="ECO:0000313" key="27">
    <source>
        <dbReference type="RefSeq" id="XP_032037078.1"/>
    </source>
</evidence>
<evidence type="ECO:0000256" key="3">
    <source>
        <dbReference type="ARBA" id="ARBA00004496"/>
    </source>
</evidence>
<comment type="cofactor">
    <cofactor evidence="1">
        <name>Zn(2+)</name>
        <dbReference type="ChEBI" id="CHEBI:29105"/>
    </cofactor>
</comment>
<feature type="region of interest" description="Disordered" evidence="23">
    <location>
        <begin position="1027"/>
        <end position="1052"/>
    </location>
</feature>
<evidence type="ECO:0000259" key="24">
    <source>
        <dbReference type="PROSITE" id="PS51192"/>
    </source>
</evidence>
<dbReference type="Pfam" id="PF00271">
    <property type="entry name" value="Helicase_C"/>
    <property type="match status" value="1"/>
</dbReference>
<comment type="catalytic activity">
    <reaction evidence="18">
        <text>ATP + H2O = ADP + phosphate + H(+)</text>
        <dbReference type="Rhea" id="RHEA:13065"/>
        <dbReference type="ChEBI" id="CHEBI:15377"/>
        <dbReference type="ChEBI" id="CHEBI:15378"/>
        <dbReference type="ChEBI" id="CHEBI:30616"/>
        <dbReference type="ChEBI" id="CHEBI:43474"/>
        <dbReference type="ChEBI" id="CHEBI:456216"/>
    </reaction>
</comment>
<dbReference type="CDD" id="cd18018">
    <property type="entry name" value="DEXHc_RecQ4-like"/>
    <property type="match status" value="1"/>
</dbReference>
<evidence type="ECO:0000259" key="25">
    <source>
        <dbReference type="PROSITE" id="PS51194"/>
    </source>
</evidence>
<evidence type="ECO:0000256" key="6">
    <source>
        <dbReference type="ARBA" id="ARBA00022553"/>
    </source>
</evidence>
<name>A0A6J3CI37_AYTFU</name>
<dbReference type="GO" id="GO:0005634">
    <property type="term" value="C:nucleus"/>
    <property type="evidence" value="ECO:0007669"/>
    <property type="project" value="UniProtKB-SubCell"/>
</dbReference>
<keyword evidence="7" id="KW-0479">Metal-binding</keyword>
<dbReference type="PROSITE" id="PS51194">
    <property type="entry name" value="HELICASE_CTER"/>
    <property type="match status" value="1"/>
</dbReference>
<dbReference type="InterPro" id="IPR004589">
    <property type="entry name" value="DNA_helicase_ATP-dep_RecQ"/>
</dbReference>
<dbReference type="InterPro" id="IPR027417">
    <property type="entry name" value="P-loop_NTPase"/>
</dbReference>
<evidence type="ECO:0000256" key="8">
    <source>
        <dbReference type="ARBA" id="ARBA00022741"/>
    </source>
</evidence>
<dbReference type="Proteomes" id="UP000504639">
    <property type="component" value="Chromosome 2"/>
</dbReference>
<keyword evidence="26" id="KW-1185">Reference proteome</keyword>
<keyword evidence="9" id="KW-0378">Hydrolase</keyword>
<dbReference type="Gene3D" id="1.10.10.1460">
    <property type="match status" value="1"/>
</dbReference>
<sequence>MERLQAVKALLKRWEAAFAQQQGRKPGTGDVEGAPEDVRRLYREYRALKHRGERSELPEGSPATEQDSGSWGAHLNRRPTAPKPGAPPQPPPTSSAQLFGNKLKANLGAAIEERPPVPRRTLTPQPTPVPHRDPRPTTPRGDEDGGDPPELFLPPSLTPLILAGGPKPHPKGEKSRRLRQTVARRLSSLDAAWLRRCQGEPDPKKPPRGGGELGGVGFNGVGGENLAPIRLCAPQRGAEGSEGARGETEGGEKGVGGNGDPAEGVWGGEGGPKKLPGGANRVGRKRGRGDSGVGGGEEPARKKNAENLLGEVEEEEEEEKPRPPRRAAPARPPPGNFVRLNLRTRSHVRGWALRGRHLRRQAWKEKWQKKAARFGGGGAASPPPSPKTAEMPQKEEEEEEGDEDPLPTLAEVALKTNSVCPELWAEFGHPGGVPAPLEVPPEPPAPVEPLYPLGPGGKLRETPPEVLEALQELGFASFRPGQERAVMRILSGLSTLLVLPTGLGKSLCYQLPAYLYRRRRPPCVTLVVSPLVALMDDQVSGLPRGLRAARVHSNMSRAQREAAMEQVKRGEVHVLLLSPEALVGGWGGSSAGSCCLPPAAQLPPVAFACIDEAHCVSQWAHNFRPSYLRLCKVLRDRLGVRCFLGLTATATPATARDVAAHLGKEEESPTGRCSALPPNLHLSVSMDRDRDRALVSLLRGERFGRLASVIVYCTRREETARLAALLRTSLRGTEPPRKGTPTWVADAYHAGLSAAERRRVQRGFMAGRLRVVVATVAFGMGLDKADVRGVVHYNMPQNFESYVQEVGRAGRDGKPAHCHLFLHPEGEDLHELRRHIYGATVDFLAIKKLLLKVFSPCKCRESREGTGQGCGDTPKGSGGGMGPVPAPTPQDAEVEDAAAARPQRVCHMHERALPVRPTVEELDLREEGIETLLCYLELHPRRWLELLPPTYSSCRLRCYGGPRQLRVVARSCPPVAVFLARERLAGRPHAGAASLELDVVELSDSMGWEVPLVKRALRRLQWDPLLRPGGSGNPRGAENPRGAPQNPPSAAGSGVVVEFAELAFHLRAYGDLSEEELDSLCEFLHRRVVAREKAALGQLRACFRAFKSVAFPSCEPHPEHVEEERSSRLRALLQDYFQKDPPAPQDREEEEEEEEEEEDEEDEAQVRADVRRFLAIRQDEKFSGRAVARIFHGIDSPCYPAQVYGRDRRFWRRHLRFDFYRLVRLATQEILALR</sequence>
<evidence type="ECO:0000256" key="10">
    <source>
        <dbReference type="ARBA" id="ARBA00022806"/>
    </source>
</evidence>
<keyword evidence="15" id="KW-0539">Nucleus</keyword>
<evidence type="ECO:0000256" key="13">
    <source>
        <dbReference type="ARBA" id="ARBA00023125"/>
    </source>
</evidence>
<comment type="subcellular location">
    <subcellularLocation>
        <location evidence="3">Cytoplasm</location>
    </subcellularLocation>
    <subcellularLocation>
        <location evidence="2">Nucleus</location>
    </subcellularLocation>
</comment>
<evidence type="ECO:0000256" key="21">
    <source>
        <dbReference type="ARBA" id="ARBA00078242"/>
    </source>
</evidence>
<feature type="region of interest" description="Disordered" evidence="23">
    <location>
        <begin position="362"/>
        <end position="406"/>
    </location>
</feature>
<dbReference type="InterPro" id="IPR001650">
    <property type="entry name" value="Helicase_C-like"/>
</dbReference>
<dbReference type="Gene3D" id="3.40.50.300">
    <property type="entry name" value="P-loop containing nucleotide triphosphate hydrolases"/>
    <property type="match status" value="2"/>
</dbReference>
<gene>
    <name evidence="27" type="primary">RECQL4</name>
</gene>
<dbReference type="GO" id="GO:0000724">
    <property type="term" value="P:double-strand break repair via homologous recombination"/>
    <property type="evidence" value="ECO:0007669"/>
    <property type="project" value="TreeGrafter"/>
</dbReference>
<feature type="region of interest" description="Disordered" evidence="23">
    <location>
        <begin position="862"/>
        <end position="883"/>
    </location>
</feature>
<dbReference type="SMART" id="SM00490">
    <property type="entry name" value="HELICc"/>
    <property type="match status" value="1"/>
</dbReference>
<dbReference type="SUPFAM" id="SSF52540">
    <property type="entry name" value="P-loop containing nucleoside triphosphate hydrolases"/>
    <property type="match status" value="1"/>
</dbReference>
<reference evidence="27" key="1">
    <citation type="submission" date="2025-08" db="UniProtKB">
        <authorList>
            <consortium name="RefSeq"/>
        </authorList>
    </citation>
    <scope>IDENTIFICATION</scope>
    <source>
        <tissue evidence="27">Lung</tissue>
    </source>
</reference>
<dbReference type="GO" id="GO:0009378">
    <property type="term" value="F:four-way junction helicase activity"/>
    <property type="evidence" value="ECO:0007669"/>
    <property type="project" value="TreeGrafter"/>
</dbReference>
<feature type="compositionally biased region" description="Basic and acidic residues" evidence="23">
    <location>
        <begin position="242"/>
        <end position="252"/>
    </location>
</feature>
<dbReference type="EC" id="5.6.2.4" evidence="17"/>
<dbReference type="CDD" id="cd18794">
    <property type="entry name" value="SF2_C_RecQ"/>
    <property type="match status" value="1"/>
</dbReference>
<comment type="catalytic activity">
    <reaction evidence="16">
        <text>Couples ATP hydrolysis with the unwinding of duplex DNA by translocating in the 3'-5' direction.</text>
        <dbReference type="EC" id="5.6.2.4"/>
    </reaction>
</comment>
<evidence type="ECO:0000256" key="14">
    <source>
        <dbReference type="ARBA" id="ARBA00023235"/>
    </source>
</evidence>
<feature type="region of interest" description="Disordered" evidence="23">
    <location>
        <begin position="49"/>
        <end position="339"/>
    </location>
</feature>
<feature type="compositionally biased region" description="Basic and acidic residues" evidence="23">
    <location>
        <begin position="130"/>
        <end position="143"/>
    </location>
</feature>
<dbReference type="CTD" id="9401"/>
<dbReference type="FunFam" id="3.40.50.300:FF:000772">
    <property type="entry name" value="ATP-dependent DNA helicase Q4"/>
    <property type="match status" value="1"/>
</dbReference>
<organism evidence="26 27">
    <name type="scientific">Aythya fuligula</name>
    <name type="common">Tufted duck</name>
    <name type="synonym">Anas fuligula</name>
    <dbReference type="NCBI Taxonomy" id="219594"/>
    <lineage>
        <taxon>Eukaryota</taxon>
        <taxon>Metazoa</taxon>
        <taxon>Chordata</taxon>
        <taxon>Craniata</taxon>
        <taxon>Vertebrata</taxon>
        <taxon>Euteleostomi</taxon>
        <taxon>Archelosauria</taxon>
        <taxon>Archosauria</taxon>
        <taxon>Dinosauria</taxon>
        <taxon>Saurischia</taxon>
        <taxon>Theropoda</taxon>
        <taxon>Coelurosauria</taxon>
        <taxon>Aves</taxon>
        <taxon>Neognathae</taxon>
        <taxon>Galloanserae</taxon>
        <taxon>Anseriformes</taxon>
        <taxon>Anatidae</taxon>
        <taxon>Aythyinae</taxon>
        <taxon>Aythya</taxon>
    </lineage>
</organism>
<keyword evidence="13" id="KW-0238">DNA-binding</keyword>
<dbReference type="KEGG" id="aful:116485695"/>
<dbReference type="GO" id="GO:0005694">
    <property type="term" value="C:chromosome"/>
    <property type="evidence" value="ECO:0007669"/>
    <property type="project" value="TreeGrafter"/>
</dbReference>
<comment type="similarity">
    <text evidence="4">Belongs to the helicase family. RecQ subfamily.</text>
</comment>
<feature type="compositionally biased region" description="Gly residues" evidence="23">
    <location>
        <begin position="866"/>
        <end position="882"/>
    </location>
</feature>
<dbReference type="InParanoid" id="A0A6J3CI37"/>
<evidence type="ECO:0000256" key="9">
    <source>
        <dbReference type="ARBA" id="ARBA00022801"/>
    </source>
</evidence>
<evidence type="ECO:0000256" key="11">
    <source>
        <dbReference type="ARBA" id="ARBA00022833"/>
    </source>
</evidence>
<dbReference type="NCBIfam" id="TIGR00614">
    <property type="entry name" value="recQ_fam"/>
    <property type="match status" value="1"/>
</dbReference>
<dbReference type="CDD" id="cd22289">
    <property type="entry name" value="RecQL4_SLD2_NTD"/>
    <property type="match status" value="1"/>
</dbReference>
<dbReference type="PANTHER" id="PTHR13710:SF108">
    <property type="entry name" value="ATP-DEPENDENT DNA HELICASE Q4"/>
    <property type="match status" value="1"/>
</dbReference>
<evidence type="ECO:0000256" key="17">
    <source>
        <dbReference type="ARBA" id="ARBA00034808"/>
    </source>
</evidence>
<evidence type="ECO:0000256" key="22">
    <source>
        <dbReference type="ARBA" id="ARBA00084018"/>
    </source>
</evidence>
<keyword evidence="12" id="KW-0067">ATP-binding</keyword>
<dbReference type="SMART" id="SM00487">
    <property type="entry name" value="DEXDc"/>
    <property type="match status" value="1"/>
</dbReference>
<keyword evidence="14" id="KW-0413">Isomerase</keyword>
<dbReference type="FunFam" id="3.40.50.300:FF:001084">
    <property type="entry name" value="RecQ like helicase 4"/>
    <property type="match status" value="1"/>
</dbReference>